<dbReference type="CDD" id="cd09631">
    <property type="entry name" value="DOMON_DOH"/>
    <property type="match status" value="1"/>
</dbReference>
<evidence type="ECO:0000259" key="1">
    <source>
        <dbReference type="PROSITE" id="PS50836"/>
    </source>
</evidence>
<dbReference type="PANTHER" id="PTHR46901">
    <property type="entry name" value="GH04942P"/>
    <property type="match status" value="1"/>
</dbReference>
<dbReference type="SMART" id="SM00664">
    <property type="entry name" value="DoH"/>
    <property type="match status" value="1"/>
</dbReference>
<organism evidence="2 3">
    <name type="scientific">Caligus rogercresseyi</name>
    <name type="common">Sea louse</name>
    <dbReference type="NCBI Taxonomy" id="217165"/>
    <lineage>
        <taxon>Eukaryota</taxon>
        <taxon>Metazoa</taxon>
        <taxon>Ecdysozoa</taxon>
        <taxon>Arthropoda</taxon>
        <taxon>Crustacea</taxon>
        <taxon>Multicrustacea</taxon>
        <taxon>Hexanauplia</taxon>
        <taxon>Copepoda</taxon>
        <taxon>Siphonostomatoida</taxon>
        <taxon>Caligidae</taxon>
        <taxon>Caligus</taxon>
    </lineage>
</organism>
<dbReference type="Proteomes" id="UP000595437">
    <property type="component" value="Chromosome 6"/>
</dbReference>
<dbReference type="InterPro" id="IPR005018">
    <property type="entry name" value="DOMON_domain"/>
</dbReference>
<keyword evidence="3" id="KW-1185">Reference proteome</keyword>
<dbReference type="AlphaFoldDB" id="A0A7T8HFN1"/>
<protein>
    <submittedName>
        <fullName evidence="2">Teneurin-3</fullName>
    </submittedName>
</protein>
<evidence type="ECO:0000313" key="3">
    <source>
        <dbReference type="Proteomes" id="UP000595437"/>
    </source>
</evidence>
<dbReference type="InterPro" id="IPR045266">
    <property type="entry name" value="DOH_DOMON"/>
</dbReference>
<dbReference type="EMBL" id="CP045895">
    <property type="protein sequence ID" value="QQP49187.1"/>
    <property type="molecule type" value="Genomic_DNA"/>
</dbReference>
<dbReference type="PROSITE" id="PS50836">
    <property type="entry name" value="DOMON"/>
    <property type="match status" value="1"/>
</dbReference>
<gene>
    <name evidence="2" type="ORF">FKW44_009747</name>
</gene>
<feature type="domain" description="DOMON" evidence="1">
    <location>
        <begin position="68"/>
        <end position="168"/>
    </location>
</feature>
<evidence type="ECO:0000313" key="2">
    <source>
        <dbReference type="EMBL" id="QQP49187.1"/>
    </source>
</evidence>
<sequence>MYDHRPSSGLEMGFASIPEFYREDHVKYHGKSNRGVDTLNFFAKANKDGLCENQQFKYPSNCIDENDCLYTAKWSRRDDYVDFIVTNKVDEDVWTAIGISNDRFMPSSDIIAGYVDGNGNAVVNDMWVTTYTSPRPDEEKNLKDMTYKRENGVATLKFSKPISSPDTE</sequence>
<dbReference type="PANTHER" id="PTHR46901:SF2">
    <property type="entry name" value="GH04942P"/>
    <property type="match status" value="1"/>
</dbReference>
<proteinExistence type="predicted"/>
<name>A0A7T8HFN1_CALRO</name>
<dbReference type="OrthoDB" id="188511at2759"/>
<reference evidence="3" key="1">
    <citation type="submission" date="2021-01" db="EMBL/GenBank/DDBJ databases">
        <title>Caligus Genome Assembly.</title>
        <authorList>
            <person name="Gallardo-Escarate C."/>
        </authorList>
    </citation>
    <scope>NUCLEOTIDE SEQUENCE [LARGE SCALE GENOMIC DNA]</scope>
</reference>
<accession>A0A7T8HFN1</accession>
<feature type="non-terminal residue" evidence="2">
    <location>
        <position position="168"/>
    </location>
</feature>
<dbReference type="Pfam" id="PF03351">
    <property type="entry name" value="DOMON"/>
    <property type="match status" value="1"/>
</dbReference>